<dbReference type="PANTHER" id="PTHR19332">
    <property type="entry name" value="PEROXISOMAL MEMBRANE PROTEIN PEX13"/>
    <property type="match status" value="1"/>
</dbReference>
<dbReference type="EMBL" id="JANAVB010021798">
    <property type="protein sequence ID" value="KAJ6824820.1"/>
    <property type="molecule type" value="Genomic_DNA"/>
</dbReference>
<dbReference type="GO" id="GO:1990429">
    <property type="term" value="C:peroxisomal importomer complex"/>
    <property type="evidence" value="ECO:0007669"/>
    <property type="project" value="TreeGrafter"/>
</dbReference>
<evidence type="ECO:0000256" key="9">
    <source>
        <dbReference type="SAM" id="MobiDB-lite"/>
    </source>
</evidence>
<keyword evidence="11" id="KW-1185">Reference proteome</keyword>
<organism evidence="10 11">
    <name type="scientific">Iris pallida</name>
    <name type="common">Sweet iris</name>
    <dbReference type="NCBI Taxonomy" id="29817"/>
    <lineage>
        <taxon>Eukaryota</taxon>
        <taxon>Viridiplantae</taxon>
        <taxon>Streptophyta</taxon>
        <taxon>Embryophyta</taxon>
        <taxon>Tracheophyta</taxon>
        <taxon>Spermatophyta</taxon>
        <taxon>Magnoliopsida</taxon>
        <taxon>Liliopsida</taxon>
        <taxon>Asparagales</taxon>
        <taxon>Iridaceae</taxon>
        <taxon>Iridoideae</taxon>
        <taxon>Irideae</taxon>
        <taxon>Iris</taxon>
    </lineage>
</organism>
<dbReference type="InterPro" id="IPR035463">
    <property type="entry name" value="Pex13"/>
</dbReference>
<evidence type="ECO:0000313" key="11">
    <source>
        <dbReference type="Proteomes" id="UP001140949"/>
    </source>
</evidence>
<reference evidence="10" key="1">
    <citation type="journal article" date="2023" name="GigaByte">
        <title>Genome assembly of the bearded iris, Iris pallida Lam.</title>
        <authorList>
            <person name="Bruccoleri R.E."/>
            <person name="Oakeley E.J."/>
            <person name="Faust A.M.E."/>
            <person name="Altorfer M."/>
            <person name="Dessus-Babus S."/>
            <person name="Burckhardt D."/>
            <person name="Oertli M."/>
            <person name="Naumann U."/>
            <person name="Petersen F."/>
            <person name="Wong J."/>
        </authorList>
    </citation>
    <scope>NUCLEOTIDE SEQUENCE</scope>
    <source>
        <strain evidence="10">GSM-AAB239-AS_SAM_17_03QT</strain>
    </source>
</reference>
<accession>A0AAX6G820</accession>
<evidence type="ECO:0000256" key="7">
    <source>
        <dbReference type="ARBA" id="ARBA00029693"/>
    </source>
</evidence>
<keyword evidence="2" id="KW-0813">Transport</keyword>
<dbReference type="Proteomes" id="UP001140949">
    <property type="component" value="Unassembled WGS sequence"/>
</dbReference>
<keyword evidence="6" id="KW-0576">Peroxisome</keyword>
<name>A0AAX6G820_IRIPA</name>
<feature type="compositionally biased region" description="Polar residues" evidence="9">
    <location>
        <begin position="32"/>
        <end position="44"/>
    </location>
</feature>
<dbReference type="GO" id="GO:0005778">
    <property type="term" value="C:peroxisomal membrane"/>
    <property type="evidence" value="ECO:0007669"/>
    <property type="project" value="UniProtKB-SubCell"/>
</dbReference>
<keyword evidence="5" id="KW-0472">Membrane</keyword>
<comment type="similarity">
    <text evidence="1">Belongs to the peroxin-13 family.</text>
</comment>
<gene>
    <name evidence="10" type="ORF">M6B38_379585</name>
</gene>
<evidence type="ECO:0000256" key="4">
    <source>
        <dbReference type="ARBA" id="ARBA00023010"/>
    </source>
</evidence>
<comment type="subcellular location">
    <subcellularLocation>
        <location evidence="8">Peroxisome membrane</location>
    </subcellularLocation>
</comment>
<comment type="caution">
    <text evidence="10">The sequence shown here is derived from an EMBL/GenBank/DDBJ whole genome shotgun (WGS) entry which is preliminary data.</text>
</comment>
<keyword evidence="4" id="KW-0811">Translocation</keyword>
<keyword evidence="3" id="KW-0653">Protein transport</keyword>
<evidence type="ECO:0000313" key="10">
    <source>
        <dbReference type="EMBL" id="KAJ6824820.1"/>
    </source>
</evidence>
<evidence type="ECO:0000256" key="8">
    <source>
        <dbReference type="ARBA" id="ARBA00046271"/>
    </source>
</evidence>
<feature type="region of interest" description="Disordered" evidence="9">
    <location>
        <begin position="1"/>
        <end position="57"/>
    </location>
</feature>
<evidence type="ECO:0000256" key="5">
    <source>
        <dbReference type="ARBA" id="ARBA00023136"/>
    </source>
</evidence>
<dbReference type="GO" id="GO:0016560">
    <property type="term" value="P:protein import into peroxisome matrix, docking"/>
    <property type="evidence" value="ECO:0007669"/>
    <property type="project" value="InterPro"/>
</dbReference>
<dbReference type="PANTHER" id="PTHR19332:SF1">
    <property type="entry name" value="PEROXISOMAL MEMBRANE PROTEIN PEX13"/>
    <property type="match status" value="1"/>
</dbReference>
<reference evidence="10" key="2">
    <citation type="submission" date="2023-04" db="EMBL/GenBank/DDBJ databases">
        <authorList>
            <person name="Bruccoleri R.E."/>
            <person name="Oakeley E.J."/>
            <person name="Faust A.-M."/>
            <person name="Dessus-Babus S."/>
            <person name="Altorfer M."/>
            <person name="Burckhardt D."/>
            <person name="Oertli M."/>
            <person name="Naumann U."/>
            <person name="Petersen F."/>
            <person name="Wong J."/>
        </authorList>
    </citation>
    <scope>NUCLEOTIDE SEQUENCE</scope>
    <source>
        <strain evidence="10">GSM-AAB239-AS_SAM_17_03QT</strain>
        <tissue evidence="10">Leaf</tissue>
    </source>
</reference>
<protein>
    <recommendedName>
        <fullName evidence="7">Peroxin-13</fullName>
    </recommendedName>
</protein>
<evidence type="ECO:0000256" key="3">
    <source>
        <dbReference type="ARBA" id="ARBA00022927"/>
    </source>
</evidence>
<dbReference type="AlphaFoldDB" id="A0AAX6G820"/>
<evidence type="ECO:0000256" key="2">
    <source>
        <dbReference type="ARBA" id="ARBA00022448"/>
    </source>
</evidence>
<evidence type="ECO:0000256" key="6">
    <source>
        <dbReference type="ARBA" id="ARBA00023140"/>
    </source>
</evidence>
<evidence type="ECO:0000256" key="1">
    <source>
        <dbReference type="ARBA" id="ARBA00006033"/>
    </source>
</evidence>
<proteinExistence type="inferred from homology"/>
<sequence>MVLPSFDLPPSSGNTSEIVEASGTAKPGEIVSNDNASANRQNTLGRPVPSRPWEQNNGNSYGGYGSNLNYNSGYGSGMYGGSYGGLGGTYGGGLYGNSMYRGGYGGLYGGSGMYGGGMYNSGFGGQMGEWAWVVHMVIRIPITRTVPLHRRQDSGYPTFE</sequence>